<evidence type="ECO:0000256" key="1">
    <source>
        <dbReference type="SAM" id="Phobius"/>
    </source>
</evidence>
<organism evidence="2 3">
    <name type="scientific">Ensete ventricosum</name>
    <name type="common">Abyssinian banana</name>
    <name type="synonym">Musa ensete</name>
    <dbReference type="NCBI Taxonomy" id="4639"/>
    <lineage>
        <taxon>Eukaryota</taxon>
        <taxon>Viridiplantae</taxon>
        <taxon>Streptophyta</taxon>
        <taxon>Embryophyta</taxon>
        <taxon>Tracheophyta</taxon>
        <taxon>Spermatophyta</taxon>
        <taxon>Magnoliopsida</taxon>
        <taxon>Liliopsida</taxon>
        <taxon>Zingiberales</taxon>
        <taxon>Musaceae</taxon>
        <taxon>Ensete</taxon>
    </lineage>
</organism>
<sequence length="191" mass="20563">MAGGLVGGSGGLNPTVVRFVLVVMALGLAGYIVGPPLYWHLAEALGRSSACPLCAPCDCSAQPLLSLPQELINVSSTDCAKRDPEVGEEMDKNFTDLLAEELKLREEETTEAQHRADVKLLEAKKLASQYQKEADKCNSGMDTSSLQLFNPQPPTRRYRLVSSTGSNTLSSCCLMLQPELLAAGDARLELH</sequence>
<dbReference type="InterPro" id="IPR010471">
    <property type="entry name" value="DUF1068"/>
</dbReference>
<keyword evidence="3" id="KW-1185">Reference proteome</keyword>
<reference evidence="2 3" key="1">
    <citation type="submission" date="2022-12" db="EMBL/GenBank/DDBJ databases">
        <title>Chromosome-scale assembly of the Ensete ventricosum genome.</title>
        <authorList>
            <person name="Dussert Y."/>
            <person name="Stocks J."/>
            <person name="Wendawek A."/>
            <person name="Woldeyes F."/>
            <person name="Nichols R.A."/>
            <person name="Borrell J.S."/>
        </authorList>
    </citation>
    <scope>NUCLEOTIDE SEQUENCE [LARGE SCALE GENOMIC DNA]</scope>
    <source>
        <strain evidence="3">cv. Maze</strain>
        <tissue evidence="2">Seeds</tissue>
    </source>
</reference>
<evidence type="ECO:0000313" key="3">
    <source>
        <dbReference type="Proteomes" id="UP001222027"/>
    </source>
</evidence>
<proteinExistence type="predicted"/>
<dbReference type="Pfam" id="PF06364">
    <property type="entry name" value="DUF1068"/>
    <property type="match status" value="1"/>
</dbReference>
<dbReference type="PANTHER" id="PTHR32254:SF14">
    <property type="entry name" value="EXPRESSED PROTEIN"/>
    <property type="match status" value="1"/>
</dbReference>
<keyword evidence="1" id="KW-0812">Transmembrane</keyword>
<name>A0AAV8QL17_ENSVE</name>
<comment type="caution">
    <text evidence="2">The sequence shown here is derived from an EMBL/GenBank/DDBJ whole genome shotgun (WGS) entry which is preliminary data.</text>
</comment>
<keyword evidence="1" id="KW-1133">Transmembrane helix</keyword>
<evidence type="ECO:0000313" key="2">
    <source>
        <dbReference type="EMBL" id="KAJ8477269.1"/>
    </source>
</evidence>
<accession>A0AAV8QL17</accession>
<dbReference type="EMBL" id="JAQQAF010000006">
    <property type="protein sequence ID" value="KAJ8477269.1"/>
    <property type="molecule type" value="Genomic_DNA"/>
</dbReference>
<dbReference type="PANTHER" id="PTHR32254">
    <property type="entry name" value="EXPRESSED PROTEIN"/>
    <property type="match status" value="1"/>
</dbReference>
<keyword evidence="1" id="KW-0472">Membrane</keyword>
<feature type="transmembrane region" description="Helical" evidence="1">
    <location>
        <begin position="16"/>
        <end position="39"/>
    </location>
</feature>
<dbReference type="AlphaFoldDB" id="A0AAV8QL17"/>
<dbReference type="Proteomes" id="UP001222027">
    <property type="component" value="Unassembled WGS sequence"/>
</dbReference>
<gene>
    <name evidence="2" type="ORF">OPV22_020996</name>
</gene>
<protein>
    <submittedName>
        <fullName evidence="2">Uncharacterized protein</fullName>
    </submittedName>
</protein>